<dbReference type="RefSeq" id="YP_009507947.1">
    <property type="nucleotide sequence ID" value="NC_038783.1"/>
</dbReference>
<dbReference type="GO" id="GO:0008233">
    <property type="term" value="F:peptidase activity"/>
    <property type="evidence" value="ECO:0007669"/>
    <property type="project" value="UniProtKB-KW"/>
</dbReference>
<proteinExistence type="predicted"/>
<protein>
    <submittedName>
        <fullName evidence="1">Ovarian tumor protease</fullName>
    </submittedName>
</protein>
<evidence type="ECO:0000313" key="1">
    <source>
        <dbReference type="EMBL" id="ADG21216.1"/>
    </source>
</evidence>
<name>D6QSQ6_9VIRU</name>
<dbReference type="GO" id="GO:0006508">
    <property type="term" value="P:proteolysis"/>
    <property type="evidence" value="ECO:0007669"/>
    <property type="project" value="UniProtKB-KW"/>
</dbReference>
<keyword evidence="2" id="KW-1185">Reference proteome</keyword>
<dbReference type="GeneID" id="37619150"/>
<evidence type="ECO:0000313" key="2">
    <source>
        <dbReference type="Proteomes" id="UP000242325"/>
    </source>
</evidence>
<dbReference type="KEGG" id="vg:37619150"/>
<keyword evidence="1" id="KW-0378">Hydrolase</keyword>
<organism evidence="1 2">
    <name type="scientific">Verticillium dahliae chrysovirus 1</name>
    <dbReference type="NCBI Taxonomy" id="759389"/>
    <lineage>
        <taxon>Viruses</taxon>
        <taxon>Riboviria</taxon>
        <taxon>Orthornavirae</taxon>
        <taxon>Duplornaviricota</taxon>
        <taxon>Chrymotiviricetes</taxon>
        <taxon>Ghabrivirales</taxon>
        <taxon>Alphatotivirineae</taxon>
        <taxon>Chrysoviridae</taxon>
        <taxon>Alphachrysovirus</taxon>
        <taxon>Alphachrysovirus verticillii</taxon>
    </lineage>
</organism>
<sequence length="823" mass="90213">MSAYKRVMDYMSSAPDSANHIRLWEAATMDKMRSKVSGLELERKSLSPGERAIIESLDCQAKFTRGGMVEGITLGAIVDARSDKGDKIPRVRKIKIDFMSDRVWHLAPAVAQVDYVTRDPAFYTLDTNMKDRIISQCPSLSASQLHELRVDAVKDALSMPVDMRHLFMKMALMPWDYTLAATSKVQGMEMAADLFDCRHPNAPADARMALMSSTRVVIDAEGFSRRELGLIQLAAQQYPSVWYAGDNMYTACSMDADDVAIVSDGQIDMDTSGMWGSPDTLYQLIWSVAAKMDSVKCLVEALTVMRGKCRHMHDLVGRVGSVSVYSGVPLSICKSRGMGQTGPPAIVTQAPGYYSSSIALIADYLYGSMFEISATSVAEEVGGTGDKICGAAVASDRLYNGLLRDVGLRHEDGSVNILIKNWCSLTGSPVCWGYGGCLKDYIVALTVEMRAGWDVAIPQLVTLIPFMDTKLGAWGHSRHYRGRPDTFNADESRERSETLAVGAWLMGYRGSRPKLFRNSSAKESRNQTAAERELAAEAGSGLVIGQCRFWIEDSLGGREDELEEASGVLFKSSFPNVKCQLMYDTTTEQWALPQEEKDYTKIVKQTTYGYKPETELAPMISGPAPNNRNDMFESVKAIAKAKPIRPYKGPRPDISATGLTYVPDYVIEGEVASTMLPLRSRAPELGGLTFKSIDVPGDGRCGLHAILEDLKSHGMISQRDSSLVMQRLDSTTAAPSFHSPDDLAGAVIKMGLGLDVITDGQPHSYGTSTNHRVLLRLKDHRYTPIVESAGGEKEVIVAKHGPNPSDADYIKRLGEFEQMIGPA</sequence>
<accession>D6QSQ6</accession>
<dbReference type="EMBL" id="HM004070">
    <property type="protein sequence ID" value="ADG21216.1"/>
    <property type="molecule type" value="Genomic_RNA"/>
</dbReference>
<dbReference type="Proteomes" id="UP000242325">
    <property type="component" value="Genome"/>
</dbReference>
<reference evidence="1 2" key="1">
    <citation type="journal article" date="2011" name="Virus Res.">
        <title>Genomic characterization of a novel dsRNA virus detected in the phytopathogenic fungus Verticillium dahliae Kleb.</title>
        <authorList>
            <person name="Cao Y.F."/>
            <person name="Zhu X.W."/>
            <person name="Xiang Y."/>
            <person name="Li D.Q."/>
            <person name="Yang J.R."/>
            <person name="Mao Q.Z."/>
            <person name="Chen J.S."/>
        </authorList>
    </citation>
    <scope>NUCLEOTIDE SEQUENCE [LARGE SCALE GENOMIC DNA]</scope>
</reference>
<keyword evidence="1" id="KW-0645">Protease</keyword>
<dbReference type="OrthoDB" id="4746at10239"/>